<dbReference type="Proteomes" id="UP000199531">
    <property type="component" value="Unassembled WGS sequence"/>
</dbReference>
<protein>
    <submittedName>
        <fullName evidence="6">NADH-FMN oxidoreductase RutF, flavin reductase (DIM6/NTAB) family</fullName>
    </submittedName>
</protein>
<evidence type="ECO:0000256" key="3">
    <source>
        <dbReference type="ARBA" id="ARBA00022643"/>
    </source>
</evidence>
<dbReference type="EMBL" id="FOCW01000004">
    <property type="protein sequence ID" value="SEN67240.1"/>
    <property type="molecule type" value="Genomic_DNA"/>
</dbReference>
<comment type="similarity">
    <text evidence="4">Belongs to the flavoredoxin family.</text>
</comment>
<dbReference type="PANTHER" id="PTHR33798:SF5">
    <property type="entry name" value="FLAVIN REDUCTASE LIKE DOMAIN-CONTAINING PROTEIN"/>
    <property type="match status" value="1"/>
</dbReference>
<dbReference type="STRING" id="1121117.SAMN02745977_01747"/>
<keyword evidence="7" id="KW-1185">Reference proteome</keyword>
<sequence length="213" mass="22729">MLVDLLADTPRDVPHVYRLLTSGVVPRPIAWVSTRSAEGVDNLAPYSFFTVASVQPPVLAVTQVNPPNRPAERPHKDTLSNLQQRGECVVNVASSVQLELMNACAGDYPPDVSEFDAAGIERAPSVHVSVPGVAIAPVRYECRLRQILPVASNPMGGTMMLLDVVAIHVHESVEANGEISLGQHQTLGKMGGDGYSVAKEDAVLARPVLNKPA</sequence>
<dbReference type="AlphaFoldDB" id="A0A1H8IEH4"/>
<dbReference type="InterPro" id="IPR002563">
    <property type="entry name" value="Flavin_Rdtase-like_dom"/>
</dbReference>
<keyword evidence="3" id="KW-0288">FMN</keyword>
<reference evidence="6 7" key="1">
    <citation type="submission" date="2016-10" db="EMBL/GenBank/DDBJ databases">
        <authorList>
            <person name="de Groot N.N."/>
        </authorList>
    </citation>
    <scope>NUCLEOTIDE SEQUENCE [LARGE SCALE GENOMIC DNA]</scope>
    <source>
        <strain evidence="6 7">DSM 15123</strain>
    </source>
</reference>
<evidence type="ECO:0000313" key="7">
    <source>
        <dbReference type="Proteomes" id="UP000199531"/>
    </source>
</evidence>
<feature type="domain" description="Flavin reductase like" evidence="5">
    <location>
        <begin position="22"/>
        <end position="189"/>
    </location>
</feature>
<evidence type="ECO:0000259" key="5">
    <source>
        <dbReference type="SMART" id="SM00903"/>
    </source>
</evidence>
<evidence type="ECO:0000256" key="1">
    <source>
        <dbReference type="ARBA" id="ARBA00001917"/>
    </source>
</evidence>
<dbReference type="OrthoDB" id="9794638at2"/>
<dbReference type="GO" id="GO:0016646">
    <property type="term" value="F:oxidoreductase activity, acting on the CH-NH group of donors, NAD or NADP as acceptor"/>
    <property type="evidence" value="ECO:0007669"/>
    <property type="project" value="UniProtKB-ARBA"/>
</dbReference>
<evidence type="ECO:0000313" key="6">
    <source>
        <dbReference type="EMBL" id="SEN67240.1"/>
    </source>
</evidence>
<organism evidence="6 7">
    <name type="scientific">Brachymonas denitrificans DSM 15123</name>
    <dbReference type="NCBI Taxonomy" id="1121117"/>
    <lineage>
        <taxon>Bacteria</taxon>
        <taxon>Pseudomonadati</taxon>
        <taxon>Pseudomonadota</taxon>
        <taxon>Betaproteobacteria</taxon>
        <taxon>Burkholderiales</taxon>
        <taxon>Comamonadaceae</taxon>
        <taxon>Brachymonas</taxon>
    </lineage>
</organism>
<gene>
    <name evidence="6" type="ORF">SAMN02745977_01747</name>
</gene>
<dbReference type="Pfam" id="PF01613">
    <property type="entry name" value="Flavin_Reduct"/>
    <property type="match status" value="1"/>
</dbReference>
<dbReference type="GO" id="GO:0010181">
    <property type="term" value="F:FMN binding"/>
    <property type="evidence" value="ECO:0007669"/>
    <property type="project" value="InterPro"/>
</dbReference>
<dbReference type="SMART" id="SM00903">
    <property type="entry name" value="Flavin_Reduct"/>
    <property type="match status" value="1"/>
</dbReference>
<keyword evidence="2" id="KW-0285">Flavoprotein</keyword>
<proteinExistence type="inferred from homology"/>
<evidence type="ECO:0000256" key="2">
    <source>
        <dbReference type="ARBA" id="ARBA00022630"/>
    </source>
</evidence>
<evidence type="ECO:0000256" key="4">
    <source>
        <dbReference type="ARBA" id="ARBA00038054"/>
    </source>
</evidence>
<dbReference type="RefSeq" id="WP_091816948.1">
    <property type="nucleotide sequence ID" value="NZ_FOCW01000004.1"/>
</dbReference>
<accession>A0A1H8IEH4</accession>
<comment type="cofactor">
    <cofactor evidence="1">
        <name>FMN</name>
        <dbReference type="ChEBI" id="CHEBI:58210"/>
    </cofactor>
</comment>
<name>A0A1H8IEH4_9BURK</name>
<dbReference type="InterPro" id="IPR012349">
    <property type="entry name" value="Split_barrel_FMN-bd"/>
</dbReference>
<dbReference type="Gene3D" id="2.30.110.10">
    <property type="entry name" value="Electron Transport, Fmn-binding Protein, Chain A"/>
    <property type="match status" value="1"/>
</dbReference>
<dbReference type="SUPFAM" id="SSF50475">
    <property type="entry name" value="FMN-binding split barrel"/>
    <property type="match status" value="1"/>
</dbReference>
<dbReference type="PANTHER" id="PTHR33798">
    <property type="entry name" value="FLAVOPROTEIN OXYGENASE"/>
    <property type="match status" value="1"/>
</dbReference>